<dbReference type="AlphaFoldDB" id="A0A561B0Z8"/>
<reference evidence="2 3" key="1">
    <citation type="submission" date="2019-06" db="EMBL/GenBank/DDBJ databases">
        <title>Sequencing the genomes of 1000 actinobacteria strains.</title>
        <authorList>
            <person name="Klenk H.-P."/>
        </authorList>
    </citation>
    <scope>NUCLEOTIDE SEQUENCE [LARGE SCALE GENOMIC DNA]</scope>
    <source>
        <strain evidence="2 3">DSM 24683</strain>
    </source>
</reference>
<protein>
    <submittedName>
        <fullName evidence="2">Uncharacterized protein</fullName>
    </submittedName>
</protein>
<organism evidence="2 3">
    <name type="scientific">Kribbella amoyensis</name>
    <dbReference type="NCBI Taxonomy" id="996641"/>
    <lineage>
        <taxon>Bacteria</taxon>
        <taxon>Bacillati</taxon>
        <taxon>Actinomycetota</taxon>
        <taxon>Actinomycetes</taxon>
        <taxon>Propionibacteriales</taxon>
        <taxon>Kribbellaceae</taxon>
        <taxon>Kribbella</taxon>
    </lineage>
</organism>
<evidence type="ECO:0000256" key="1">
    <source>
        <dbReference type="SAM" id="MobiDB-lite"/>
    </source>
</evidence>
<comment type="caution">
    <text evidence="2">The sequence shown here is derived from an EMBL/GenBank/DDBJ whole genome shotgun (WGS) entry which is preliminary data.</text>
</comment>
<dbReference type="Proteomes" id="UP000318380">
    <property type="component" value="Unassembled WGS sequence"/>
</dbReference>
<evidence type="ECO:0000313" key="3">
    <source>
        <dbReference type="Proteomes" id="UP000318380"/>
    </source>
</evidence>
<feature type="compositionally biased region" description="Polar residues" evidence="1">
    <location>
        <begin position="145"/>
        <end position="154"/>
    </location>
</feature>
<feature type="region of interest" description="Disordered" evidence="1">
    <location>
        <begin position="73"/>
        <end position="98"/>
    </location>
</feature>
<evidence type="ECO:0000313" key="2">
    <source>
        <dbReference type="EMBL" id="TWD72512.1"/>
    </source>
</evidence>
<dbReference type="EMBL" id="VIVK01000004">
    <property type="protein sequence ID" value="TWD72512.1"/>
    <property type="molecule type" value="Genomic_DNA"/>
</dbReference>
<feature type="region of interest" description="Disordered" evidence="1">
    <location>
        <begin position="145"/>
        <end position="169"/>
    </location>
</feature>
<name>A0A561B0Z8_9ACTN</name>
<accession>A0A561B0Z8</accession>
<sequence>MDDVKRLLEQFADQSVDGLPPADVDADVARGRRALRRIKARRRTTGVLCIAAATTAVLVAGNQAKWWDGGEAEVATDQAPPPATSAPQPGEAKPAQTPATMSMYSDQVLRLTANRQAWSGVSCTLTPQGWTAEPTGDRVVLNPPSVRTSDTDTAAQVELSRSDQPQSLSGIRVTEQDGKVFHVGSSGGREIGQVKLGERWLVAKLPVEHQDWTDDLVRRFLDSCTLS</sequence>
<keyword evidence="3" id="KW-1185">Reference proteome</keyword>
<proteinExistence type="predicted"/>
<gene>
    <name evidence="2" type="ORF">FB561_7504</name>
</gene>